<dbReference type="InterPro" id="IPR001005">
    <property type="entry name" value="SANT/Myb"/>
</dbReference>
<evidence type="ECO:0000313" key="2">
    <source>
        <dbReference type="EMBL" id="CAD8132086.1"/>
    </source>
</evidence>
<dbReference type="Pfam" id="PF00249">
    <property type="entry name" value="Myb_DNA-binding"/>
    <property type="match status" value="1"/>
</dbReference>
<comment type="caution">
    <text evidence="2">The sequence shown here is derived from an EMBL/GenBank/DDBJ whole genome shotgun (WGS) entry which is preliminary data.</text>
</comment>
<reference evidence="2" key="1">
    <citation type="submission" date="2021-01" db="EMBL/GenBank/DDBJ databases">
        <authorList>
            <consortium name="Genoscope - CEA"/>
            <person name="William W."/>
        </authorList>
    </citation>
    <scope>NUCLEOTIDE SEQUENCE</scope>
</reference>
<dbReference type="InterPro" id="IPR017930">
    <property type="entry name" value="Myb_dom"/>
</dbReference>
<dbReference type="OrthoDB" id="301918at2759"/>
<dbReference type="EMBL" id="CAJJDO010000001">
    <property type="protein sequence ID" value="CAD8132086.1"/>
    <property type="molecule type" value="Genomic_DNA"/>
</dbReference>
<name>A0A8S1RVS6_9CILI</name>
<evidence type="ECO:0000259" key="1">
    <source>
        <dbReference type="PROSITE" id="PS51294"/>
    </source>
</evidence>
<organism evidence="2 3">
    <name type="scientific">Paramecium pentaurelia</name>
    <dbReference type="NCBI Taxonomy" id="43138"/>
    <lineage>
        <taxon>Eukaryota</taxon>
        <taxon>Sar</taxon>
        <taxon>Alveolata</taxon>
        <taxon>Ciliophora</taxon>
        <taxon>Intramacronucleata</taxon>
        <taxon>Oligohymenophorea</taxon>
        <taxon>Peniculida</taxon>
        <taxon>Parameciidae</taxon>
        <taxon>Paramecium</taxon>
    </lineage>
</organism>
<feature type="domain" description="HTH myb-type" evidence="1">
    <location>
        <begin position="119"/>
        <end position="169"/>
    </location>
</feature>
<evidence type="ECO:0000313" key="3">
    <source>
        <dbReference type="Proteomes" id="UP000689195"/>
    </source>
</evidence>
<dbReference type="Proteomes" id="UP000689195">
    <property type="component" value="Unassembled WGS sequence"/>
</dbReference>
<dbReference type="PROSITE" id="PS51294">
    <property type="entry name" value="HTH_MYB"/>
    <property type="match status" value="1"/>
</dbReference>
<dbReference type="CDD" id="cd00167">
    <property type="entry name" value="SANT"/>
    <property type="match status" value="1"/>
</dbReference>
<accession>A0A8S1RVS6</accession>
<dbReference type="SMART" id="SM00717">
    <property type="entry name" value="SANT"/>
    <property type="match status" value="1"/>
</dbReference>
<sequence>MLTQVREVTITKRTSKAFKTKKDLGLGGQKNEILQLDFHHPVNTNSEIFVYDHKYFTPSNDQPNYVCDITENEDSVYSQQFMMDQDNQINQTPQQEKIKLIRYSTKKNKENKKRKYKNRTKTFSKEEDQRLLNYILKKGPKFHKFSRYFPGKTTNMLKNRYYKQLRFVWDDILGIQYHHLNFISKEQTSRTEKSIDQINIEEIEELQLFPEVEGVLFKFLDCLSTTFNNIHTNFI</sequence>
<keyword evidence="3" id="KW-1185">Reference proteome</keyword>
<gene>
    <name evidence="2" type="ORF">PPENT_87.1.T0010435</name>
</gene>
<proteinExistence type="predicted"/>
<protein>
    <recommendedName>
        <fullName evidence="1">HTH myb-type domain-containing protein</fullName>
    </recommendedName>
</protein>
<dbReference type="AlphaFoldDB" id="A0A8S1RVS6"/>